<name>A0A4R9AE74_9MICO</name>
<dbReference type="RefSeq" id="WP_134516020.1">
    <property type="nucleotide sequence ID" value="NZ_SOHJ01000013.1"/>
</dbReference>
<proteinExistence type="predicted"/>
<evidence type="ECO:0000313" key="1">
    <source>
        <dbReference type="EMBL" id="TFD57703.1"/>
    </source>
</evidence>
<protein>
    <submittedName>
        <fullName evidence="1">Uncharacterized protein</fullName>
    </submittedName>
</protein>
<dbReference type="EMBL" id="SOHJ01000013">
    <property type="protein sequence ID" value="TFD57703.1"/>
    <property type="molecule type" value="Genomic_DNA"/>
</dbReference>
<dbReference type="AlphaFoldDB" id="A0A4R9AE74"/>
<evidence type="ECO:0000313" key="2">
    <source>
        <dbReference type="Proteomes" id="UP000298170"/>
    </source>
</evidence>
<gene>
    <name evidence="1" type="ORF">E3T39_13030</name>
</gene>
<accession>A0A4R9AE74</accession>
<dbReference type="Proteomes" id="UP000298170">
    <property type="component" value="Unassembled WGS sequence"/>
</dbReference>
<comment type="caution">
    <text evidence="1">The sequence shown here is derived from an EMBL/GenBank/DDBJ whole genome shotgun (WGS) entry which is preliminary data.</text>
</comment>
<reference evidence="1 2" key="1">
    <citation type="submission" date="2019-03" db="EMBL/GenBank/DDBJ databases">
        <title>Genomics of glacier-inhabiting Cryobacterium strains.</title>
        <authorList>
            <person name="Liu Q."/>
            <person name="Xin Y.-H."/>
        </authorList>
    </citation>
    <scope>NUCLEOTIDE SEQUENCE [LARGE SCALE GENOMIC DNA]</scope>
    <source>
        <strain evidence="1 2">Sr39</strain>
    </source>
</reference>
<organism evidence="1 2">
    <name type="scientific">Cryobacterium suzukii</name>
    <dbReference type="NCBI Taxonomy" id="1259198"/>
    <lineage>
        <taxon>Bacteria</taxon>
        <taxon>Bacillati</taxon>
        <taxon>Actinomycetota</taxon>
        <taxon>Actinomycetes</taxon>
        <taxon>Micrococcales</taxon>
        <taxon>Microbacteriaceae</taxon>
        <taxon>Cryobacterium</taxon>
    </lineage>
</organism>
<keyword evidence="2" id="KW-1185">Reference proteome</keyword>
<sequence>MTEEFLFGALRDLALLVAGSLLTLGGTWLANRAADKRASRMEDARREHAKNELSRKATEQVRELVFELYVAARKWNQEGNLDPIRFEEATFHGAEMGGELIGDGEVRSLIEDAFLVARNPVDGPEYGYVDETPPRSQTTALYDALQVLSAHLRGDSVNGHHANRIRERRAGALKGAHDKIEAAATPAF</sequence>